<dbReference type="EC" id="3.1.1.29" evidence="1"/>
<dbReference type="Pfam" id="PF01981">
    <property type="entry name" value="PTH2"/>
    <property type="match status" value="1"/>
</dbReference>
<dbReference type="FunFam" id="3.40.1490.10:FF:000001">
    <property type="entry name" value="Peptidyl-tRNA hydrolase 2"/>
    <property type="match status" value="1"/>
</dbReference>
<dbReference type="AlphaFoldDB" id="A0A1I8Q4C4"/>
<accession>A0A1I8Q4C4</accession>
<evidence type="ECO:0000313" key="6">
    <source>
        <dbReference type="EnsemblMetazoa" id="SCAU013806-PA"/>
    </source>
</evidence>
<comment type="similarity">
    <text evidence="3">Belongs to the PTH2 family.</text>
</comment>
<organism evidence="6 7">
    <name type="scientific">Stomoxys calcitrans</name>
    <name type="common">Stable fly</name>
    <name type="synonym">Conops calcitrans</name>
    <dbReference type="NCBI Taxonomy" id="35570"/>
    <lineage>
        <taxon>Eukaryota</taxon>
        <taxon>Metazoa</taxon>
        <taxon>Ecdysozoa</taxon>
        <taxon>Arthropoda</taxon>
        <taxon>Hexapoda</taxon>
        <taxon>Insecta</taxon>
        <taxon>Pterygota</taxon>
        <taxon>Neoptera</taxon>
        <taxon>Endopterygota</taxon>
        <taxon>Diptera</taxon>
        <taxon>Brachycera</taxon>
        <taxon>Muscomorpha</taxon>
        <taxon>Muscoidea</taxon>
        <taxon>Muscidae</taxon>
        <taxon>Stomoxys</taxon>
    </lineage>
</organism>
<dbReference type="Proteomes" id="UP000095300">
    <property type="component" value="Unassembled WGS sequence"/>
</dbReference>
<dbReference type="Gene3D" id="3.40.1490.10">
    <property type="entry name" value="Bit1"/>
    <property type="match status" value="1"/>
</dbReference>
<dbReference type="GO" id="GO:0005829">
    <property type="term" value="C:cytosol"/>
    <property type="evidence" value="ECO:0007669"/>
    <property type="project" value="TreeGrafter"/>
</dbReference>
<dbReference type="SUPFAM" id="SSF102462">
    <property type="entry name" value="Peptidyl-tRNA hydrolase II"/>
    <property type="match status" value="1"/>
</dbReference>
<evidence type="ECO:0000256" key="2">
    <source>
        <dbReference type="ARBA" id="ARBA00022801"/>
    </source>
</evidence>
<dbReference type="InterPro" id="IPR023476">
    <property type="entry name" value="Pep_tRNA_hydro_II_dom_sf"/>
</dbReference>
<dbReference type="CDD" id="cd02430">
    <property type="entry name" value="PTH2"/>
    <property type="match status" value="1"/>
</dbReference>
<dbReference type="NCBIfam" id="TIGR00283">
    <property type="entry name" value="arch_pth2"/>
    <property type="match status" value="1"/>
</dbReference>
<dbReference type="VEuPathDB" id="VectorBase:SCAU013806"/>
<evidence type="ECO:0000256" key="1">
    <source>
        <dbReference type="ARBA" id="ARBA00013260"/>
    </source>
</evidence>
<sequence>MWSLFSVEGMADRNLLDTTNIVNGVAILLSFFIGYKYALKRQDAKENQGAAAKLSSDEDTAAGSSVEQNESVWMNNSGNYKMVLVVRNDLKMGKGKVAAQCGHGAVGAYQNAVRQIPSVVRRWENTGCAKVALKVESEAEMMALKRAADRNNLITCLIRDAGRTQIEPNSKTVLAIGPAPVEKIDQVTGHLKLL</sequence>
<gene>
    <name evidence="6" type="primary">106096073</name>
</gene>
<keyword evidence="5" id="KW-1133">Transmembrane helix</keyword>
<evidence type="ECO:0000313" key="7">
    <source>
        <dbReference type="Proteomes" id="UP000095300"/>
    </source>
</evidence>
<dbReference type="OrthoDB" id="1733656at2759"/>
<dbReference type="PANTHER" id="PTHR12649:SF11">
    <property type="entry name" value="PEPTIDYL-TRNA HYDROLASE 2, MITOCHONDRIAL"/>
    <property type="match status" value="1"/>
</dbReference>
<dbReference type="EnsemblMetazoa" id="SCAU013806-RA">
    <property type="protein sequence ID" value="SCAU013806-PA"/>
    <property type="gene ID" value="SCAU013806"/>
</dbReference>
<proteinExistence type="inferred from homology"/>
<protein>
    <recommendedName>
        <fullName evidence="1">peptidyl-tRNA hydrolase</fullName>
        <ecNumber evidence="1">3.1.1.29</ecNumber>
    </recommendedName>
</protein>
<keyword evidence="7" id="KW-1185">Reference proteome</keyword>
<keyword evidence="5" id="KW-0812">Transmembrane</keyword>
<keyword evidence="2" id="KW-0378">Hydrolase</keyword>
<evidence type="ECO:0000256" key="3">
    <source>
        <dbReference type="ARBA" id="ARBA00038050"/>
    </source>
</evidence>
<dbReference type="KEGG" id="scac:106096073"/>
<dbReference type="NCBIfam" id="NF003314">
    <property type="entry name" value="PRK04322.1"/>
    <property type="match status" value="1"/>
</dbReference>
<evidence type="ECO:0000256" key="5">
    <source>
        <dbReference type="SAM" id="Phobius"/>
    </source>
</evidence>
<dbReference type="GO" id="GO:0004045">
    <property type="term" value="F:peptidyl-tRNA hydrolase activity"/>
    <property type="evidence" value="ECO:0007669"/>
    <property type="project" value="UniProtKB-EC"/>
</dbReference>
<evidence type="ECO:0000256" key="4">
    <source>
        <dbReference type="ARBA" id="ARBA00048707"/>
    </source>
</evidence>
<reference evidence="6" key="1">
    <citation type="submission" date="2020-05" db="UniProtKB">
        <authorList>
            <consortium name="EnsemblMetazoa"/>
        </authorList>
    </citation>
    <scope>IDENTIFICATION</scope>
    <source>
        <strain evidence="6">USDA</strain>
    </source>
</reference>
<keyword evidence="5" id="KW-0472">Membrane</keyword>
<dbReference type="PANTHER" id="PTHR12649">
    <property type="entry name" value="PEPTIDYL-TRNA HYDROLASE 2"/>
    <property type="match status" value="1"/>
</dbReference>
<dbReference type="InterPro" id="IPR002833">
    <property type="entry name" value="PTH2"/>
</dbReference>
<comment type="catalytic activity">
    <reaction evidence="4">
        <text>an N-acyl-L-alpha-aminoacyl-tRNA + H2O = an N-acyl-L-amino acid + a tRNA + H(+)</text>
        <dbReference type="Rhea" id="RHEA:54448"/>
        <dbReference type="Rhea" id="RHEA-COMP:10123"/>
        <dbReference type="Rhea" id="RHEA-COMP:13883"/>
        <dbReference type="ChEBI" id="CHEBI:15377"/>
        <dbReference type="ChEBI" id="CHEBI:15378"/>
        <dbReference type="ChEBI" id="CHEBI:59874"/>
        <dbReference type="ChEBI" id="CHEBI:78442"/>
        <dbReference type="ChEBI" id="CHEBI:138191"/>
        <dbReference type="EC" id="3.1.1.29"/>
    </reaction>
</comment>
<name>A0A1I8Q4C4_STOCA</name>
<feature type="transmembrane region" description="Helical" evidence="5">
    <location>
        <begin position="20"/>
        <end position="38"/>
    </location>
</feature>
<dbReference type="STRING" id="35570.A0A1I8Q4C4"/>